<dbReference type="RefSeq" id="WP_382313922.1">
    <property type="nucleotide sequence ID" value="NZ_JBHUFD010000005.1"/>
</dbReference>
<feature type="compositionally biased region" description="Low complexity" evidence="1">
    <location>
        <begin position="36"/>
        <end position="47"/>
    </location>
</feature>
<dbReference type="Proteomes" id="UP001597197">
    <property type="component" value="Unassembled WGS sequence"/>
</dbReference>
<reference evidence="3" key="1">
    <citation type="journal article" date="2019" name="Int. J. Syst. Evol. Microbiol.">
        <title>The Global Catalogue of Microorganisms (GCM) 10K type strain sequencing project: providing services to taxonomists for standard genome sequencing and annotation.</title>
        <authorList>
            <consortium name="The Broad Institute Genomics Platform"/>
            <consortium name="The Broad Institute Genome Sequencing Center for Infectious Disease"/>
            <person name="Wu L."/>
            <person name="Ma J."/>
        </authorList>
    </citation>
    <scope>NUCLEOTIDE SEQUENCE [LARGE SCALE GENOMIC DNA]</scope>
    <source>
        <strain evidence="3">CGMCC 1.15795</strain>
    </source>
</reference>
<evidence type="ECO:0000256" key="1">
    <source>
        <dbReference type="SAM" id="MobiDB-lite"/>
    </source>
</evidence>
<name>A0ABW4QUK4_9BACT</name>
<comment type="caution">
    <text evidence="2">The sequence shown here is derived from an EMBL/GenBank/DDBJ whole genome shotgun (WGS) entry which is preliminary data.</text>
</comment>
<organism evidence="2 3">
    <name type="scientific">Hymenobacter bucti</name>
    <dbReference type="NCBI Taxonomy" id="1844114"/>
    <lineage>
        <taxon>Bacteria</taxon>
        <taxon>Pseudomonadati</taxon>
        <taxon>Bacteroidota</taxon>
        <taxon>Cytophagia</taxon>
        <taxon>Cytophagales</taxon>
        <taxon>Hymenobacteraceae</taxon>
        <taxon>Hymenobacter</taxon>
    </lineage>
</organism>
<accession>A0ABW4QUK4</accession>
<keyword evidence="3" id="KW-1185">Reference proteome</keyword>
<evidence type="ECO:0000313" key="2">
    <source>
        <dbReference type="EMBL" id="MFD1873258.1"/>
    </source>
</evidence>
<feature type="compositionally biased region" description="Basic and acidic residues" evidence="1">
    <location>
        <begin position="22"/>
        <end position="32"/>
    </location>
</feature>
<evidence type="ECO:0000313" key="3">
    <source>
        <dbReference type="Proteomes" id="UP001597197"/>
    </source>
</evidence>
<feature type="region of interest" description="Disordered" evidence="1">
    <location>
        <begin position="1"/>
        <end position="47"/>
    </location>
</feature>
<protein>
    <submittedName>
        <fullName evidence="2">Uncharacterized protein</fullName>
    </submittedName>
</protein>
<feature type="compositionally biased region" description="Basic and acidic residues" evidence="1">
    <location>
        <begin position="1"/>
        <end position="15"/>
    </location>
</feature>
<sequence length="47" mass="5093">MLRYEEAVKQQKADHSSAVADAKIKAEKDKQAHKAPPSTTTPKPTCG</sequence>
<dbReference type="EMBL" id="JBHUFD010000005">
    <property type="protein sequence ID" value="MFD1873258.1"/>
    <property type="molecule type" value="Genomic_DNA"/>
</dbReference>
<proteinExistence type="predicted"/>
<gene>
    <name evidence="2" type="ORF">ACFSDX_12515</name>
</gene>